<dbReference type="InterPro" id="IPR029039">
    <property type="entry name" value="Flavoprotein-like_sf"/>
</dbReference>
<evidence type="ECO:0000313" key="4">
    <source>
        <dbReference type="EMBL" id="AFA41480.1"/>
    </source>
</evidence>
<proteinExistence type="inferred from homology"/>
<evidence type="ECO:0000256" key="3">
    <source>
        <dbReference type="HAMAP-Rule" id="MF_00128"/>
    </source>
</evidence>
<dbReference type="OrthoDB" id="350535at2"/>
<comment type="function">
    <text evidence="1 3">Probably involved in ribonucleotide reductase function.</text>
</comment>
<dbReference type="InterPro" id="IPR004465">
    <property type="entry name" value="RNR_NrdI"/>
</dbReference>
<dbReference type="Gene3D" id="3.40.50.360">
    <property type="match status" value="1"/>
</dbReference>
<evidence type="ECO:0000256" key="2">
    <source>
        <dbReference type="ARBA" id="ARBA00009942"/>
    </source>
</evidence>
<dbReference type="PANTHER" id="PTHR37297:SF1">
    <property type="entry name" value="PROTEIN NRDI"/>
    <property type="match status" value="1"/>
</dbReference>
<dbReference type="NCBIfam" id="TIGR00333">
    <property type="entry name" value="nrdI"/>
    <property type="match status" value="1"/>
</dbReference>
<reference evidence="4 5" key="1">
    <citation type="journal article" date="2012" name="MBio">
        <title>Insight into the transmission biology and species-specific functional capabilities of tsetse (Diptera: glossinidae) obligate symbiont wigglesworthia.</title>
        <authorList>
            <person name="Rio R.V."/>
            <person name="Symula R.E."/>
            <person name="Wang J."/>
            <person name="Lohs C."/>
            <person name="Wu Y.N."/>
            <person name="Snyder A.K."/>
            <person name="Bjornson R.D."/>
            <person name="Oshima K."/>
            <person name="Biehl B.S."/>
            <person name="Perna N.T."/>
            <person name="Hattori M."/>
            <person name="Aksoy S."/>
        </authorList>
    </citation>
    <scope>NUCLEOTIDE SEQUENCE [LARGE SCALE GENOMIC DNA]</scope>
    <source>
        <strain evidence="4">WGM</strain>
    </source>
</reference>
<dbReference type="eggNOG" id="COG1780">
    <property type="taxonomic scope" value="Bacteria"/>
</dbReference>
<dbReference type="InterPro" id="IPR020852">
    <property type="entry name" value="RNR_Ib_NrdI_bac"/>
</dbReference>
<dbReference type="AlphaFoldDB" id="H6Q5J7"/>
<protein>
    <recommendedName>
        <fullName evidence="3">Protein NrdI</fullName>
    </recommendedName>
</protein>
<dbReference type="Pfam" id="PF07972">
    <property type="entry name" value="Flavodoxin_NdrI"/>
    <property type="match status" value="1"/>
</dbReference>
<sequence length="141" mass="16140">MSSLVYFSSTSENTHRFIKKLCLPATRISLSVQKKLKMHTPYILVLPSYSSKLKNIAIPKQVINFLKIVSNQFFLRGVIGSGNKNFGADFCIASNFISKKYHVPILYKFELLGNPADVIRVKNTINKFWKKQNLEKQNKNA</sequence>
<organism evidence="4 5">
    <name type="scientific">Wigglesworthia glossinidia endosymbiont of Glossina morsitans morsitans</name>
    <name type="common">Yale colony</name>
    <dbReference type="NCBI Taxonomy" id="1142511"/>
    <lineage>
        <taxon>Bacteria</taxon>
        <taxon>Pseudomonadati</taxon>
        <taxon>Pseudomonadota</taxon>
        <taxon>Gammaproteobacteria</taxon>
        <taxon>Enterobacterales</taxon>
        <taxon>Erwiniaceae</taxon>
        <taxon>Wigglesworthia</taxon>
    </lineage>
</organism>
<dbReference type="RefSeq" id="WP_014354418.1">
    <property type="nucleotide sequence ID" value="NC_016893.1"/>
</dbReference>
<dbReference type="HAMAP" id="MF_00128">
    <property type="entry name" value="NrdI"/>
    <property type="match status" value="1"/>
</dbReference>
<dbReference type="STRING" id="1142511.WIGMOR_0678"/>
<dbReference type="GO" id="GO:0010181">
    <property type="term" value="F:FMN binding"/>
    <property type="evidence" value="ECO:0007669"/>
    <property type="project" value="InterPro"/>
</dbReference>
<evidence type="ECO:0000313" key="5">
    <source>
        <dbReference type="Proteomes" id="UP000009061"/>
    </source>
</evidence>
<dbReference type="HOGENOM" id="CLU_114845_0_0_6"/>
<keyword evidence="5" id="KW-1185">Reference proteome</keyword>
<dbReference type="SUPFAM" id="SSF52218">
    <property type="entry name" value="Flavoproteins"/>
    <property type="match status" value="1"/>
</dbReference>
<gene>
    <name evidence="3 4" type="primary">nrdI</name>
    <name evidence="4" type="ORF">WIGMOR_0678</name>
</gene>
<dbReference type="PIRSF" id="PIRSF005087">
    <property type="entry name" value="NrdI"/>
    <property type="match status" value="1"/>
</dbReference>
<evidence type="ECO:0000256" key="1">
    <source>
        <dbReference type="ARBA" id="ARBA00003999"/>
    </source>
</evidence>
<accession>H6Q5J7</accession>
<dbReference type="Proteomes" id="UP000009061">
    <property type="component" value="Chromosome"/>
</dbReference>
<dbReference type="EMBL" id="CP003315">
    <property type="protein sequence ID" value="AFA41480.1"/>
    <property type="molecule type" value="Genomic_DNA"/>
</dbReference>
<dbReference type="PANTHER" id="PTHR37297">
    <property type="entry name" value="PROTEIN NRDI"/>
    <property type="match status" value="1"/>
</dbReference>
<comment type="similarity">
    <text evidence="2 3">Belongs to the NrdI family.</text>
</comment>
<name>H6Q5J7_WIGGL</name>
<dbReference type="KEGG" id="wgl:WIGMOR_0678"/>